<name>A0ABR2N3A8_9ASPA</name>
<dbReference type="InterPro" id="IPR020850">
    <property type="entry name" value="GED_dom"/>
</dbReference>
<evidence type="ECO:0000313" key="2">
    <source>
        <dbReference type="EMBL" id="KAK8970762.1"/>
    </source>
</evidence>
<dbReference type="EMBL" id="JBBWWR010000001">
    <property type="protein sequence ID" value="KAK8970762.1"/>
    <property type="molecule type" value="Genomic_DNA"/>
</dbReference>
<dbReference type="PROSITE" id="PS51388">
    <property type="entry name" value="GED"/>
    <property type="match status" value="1"/>
</dbReference>
<dbReference type="InterPro" id="IPR003130">
    <property type="entry name" value="GED"/>
</dbReference>
<dbReference type="Pfam" id="PF02212">
    <property type="entry name" value="GED"/>
    <property type="match status" value="1"/>
</dbReference>
<reference evidence="2 3" key="1">
    <citation type="journal article" date="2022" name="Nat. Plants">
        <title>Genomes of leafy and leafless Platanthera orchids illuminate the evolution of mycoheterotrophy.</title>
        <authorList>
            <person name="Li M.H."/>
            <person name="Liu K.W."/>
            <person name="Li Z."/>
            <person name="Lu H.C."/>
            <person name="Ye Q.L."/>
            <person name="Zhang D."/>
            <person name="Wang J.Y."/>
            <person name="Li Y.F."/>
            <person name="Zhong Z.M."/>
            <person name="Liu X."/>
            <person name="Yu X."/>
            <person name="Liu D.K."/>
            <person name="Tu X.D."/>
            <person name="Liu B."/>
            <person name="Hao Y."/>
            <person name="Liao X.Y."/>
            <person name="Jiang Y.T."/>
            <person name="Sun W.H."/>
            <person name="Chen J."/>
            <person name="Chen Y.Q."/>
            <person name="Ai Y."/>
            <person name="Zhai J.W."/>
            <person name="Wu S.S."/>
            <person name="Zhou Z."/>
            <person name="Hsiao Y.Y."/>
            <person name="Wu W.L."/>
            <person name="Chen Y.Y."/>
            <person name="Lin Y.F."/>
            <person name="Hsu J.L."/>
            <person name="Li C.Y."/>
            <person name="Wang Z.W."/>
            <person name="Zhao X."/>
            <person name="Zhong W.Y."/>
            <person name="Ma X.K."/>
            <person name="Ma L."/>
            <person name="Huang J."/>
            <person name="Chen G.Z."/>
            <person name="Huang M.Z."/>
            <person name="Huang L."/>
            <person name="Peng D.H."/>
            <person name="Luo Y.B."/>
            <person name="Zou S.Q."/>
            <person name="Chen S.P."/>
            <person name="Lan S."/>
            <person name="Tsai W.C."/>
            <person name="Van de Peer Y."/>
            <person name="Liu Z.J."/>
        </authorList>
    </citation>
    <scope>NUCLEOTIDE SEQUENCE [LARGE SCALE GENOMIC DNA]</scope>
    <source>
        <strain evidence="2">Lor288</strain>
    </source>
</reference>
<evidence type="ECO:0000313" key="3">
    <source>
        <dbReference type="Proteomes" id="UP001412067"/>
    </source>
</evidence>
<protein>
    <recommendedName>
        <fullName evidence="1">GED domain-containing protein</fullName>
    </recommendedName>
</protein>
<evidence type="ECO:0000259" key="1">
    <source>
        <dbReference type="PROSITE" id="PS51388"/>
    </source>
</evidence>
<feature type="domain" description="GED" evidence="1">
    <location>
        <begin position="1"/>
        <end position="81"/>
    </location>
</feature>
<accession>A0ABR2N3A8</accession>
<proteinExistence type="predicted"/>
<gene>
    <name evidence="2" type="ORF">KSP40_PGU014922</name>
</gene>
<sequence length="87" mass="10342">MVILRMTDIMALHVRYAVKKLMDDEFEDEIVDRVLGGARNDIEKIFEEYPSRTRKREQLRKSIQKLKKSKEVVGKIIDKINRIPLNE</sequence>
<keyword evidence="3" id="KW-1185">Reference proteome</keyword>
<organism evidence="2 3">
    <name type="scientific">Platanthera guangdongensis</name>
    <dbReference type="NCBI Taxonomy" id="2320717"/>
    <lineage>
        <taxon>Eukaryota</taxon>
        <taxon>Viridiplantae</taxon>
        <taxon>Streptophyta</taxon>
        <taxon>Embryophyta</taxon>
        <taxon>Tracheophyta</taxon>
        <taxon>Spermatophyta</taxon>
        <taxon>Magnoliopsida</taxon>
        <taxon>Liliopsida</taxon>
        <taxon>Asparagales</taxon>
        <taxon>Orchidaceae</taxon>
        <taxon>Orchidoideae</taxon>
        <taxon>Orchideae</taxon>
        <taxon>Orchidinae</taxon>
        <taxon>Platanthera</taxon>
    </lineage>
</organism>
<dbReference type="Proteomes" id="UP001412067">
    <property type="component" value="Unassembled WGS sequence"/>
</dbReference>
<comment type="caution">
    <text evidence="2">The sequence shown here is derived from an EMBL/GenBank/DDBJ whole genome shotgun (WGS) entry which is preliminary data.</text>
</comment>